<comment type="caution">
    <text evidence="1">The sequence shown here is derived from an EMBL/GenBank/DDBJ whole genome shotgun (WGS) entry which is preliminary data.</text>
</comment>
<accession>A0A0F9W972</accession>
<gene>
    <name evidence="1" type="ORF">LCGC14_0388300</name>
</gene>
<reference evidence="1" key="1">
    <citation type="journal article" date="2015" name="Nature">
        <title>Complex archaea that bridge the gap between prokaryotes and eukaryotes.</title>
        <authorList>
            <person name="Spang A."/>
            <person name="Saw J.H."/>
            <person name="Jorgensen S.L."/>
            <person name="Zaremba-Niedzwiedzka K."/>
            <person name="Martijn J."/>
            <person name="Lind A.E."/>
            <person name="van Eijk R."/>
            <person name="Schleper C."/>
            <person name="Guy L."/>
            <person name="Ettema T.J."/>
        </authorList>
    </citation>
    <scope>NUCLEOTIDE SEQUENCE</scope>
</reference>
<proteinExistence type="predicted"/>
<evidence type="ECO:0000313" key="1">
    <source>
        <dbReference type="EMBL" id="KKN74628.1"/>
    </source>
</evidence>
<protein>
    <submittedName>
        <fullName evidence="1">Uncharacterized protein</fullName>
    </submittedName>
</protein>
<sequence>MKEKKKIVCWMLLTKRGVPQILNGQLPIFWRKSIAQEKAKIFNCDIKRLELAL</sequence>
<dbReference type="AlphaFoldDB" id="A0A0F9W972"/>
<organism evidence="1">
    <name type="scientific">marine sediment metagenome</name>
    <dbReference type="NCBI Taxonomy" id="412755"/>
    <lineage>
        <taxon>unclassified sequences</taxon>
        <taxon>metagenomes</taxon>
        <taxon>ecological metagenomes</taxon>
    </lineage>
</organism>
<name>A0A0F9W972_9ZZZZ</name>
<dbReference type="EMBL" id="LAZR01000322">
    <property type="protein sequence ID" value="KKN74628.1"/>
    <property type="molecule type" value="Genomic_DNA"/>
</dbReference>